<dbReference type="PANTHER" id="PTHR40661:SF2">
    <property type="entry name" value="HTH-TYPE TRANSCRIPTIONAL REGULATOR PRTR"/>
    <property type="match status" value="1"/>
</dbReference>
<evidence type="ECO:0000256" key="1">
    <source>
        <dbReference type="ARBA" id="ARBA00023015"/>
    </source>
</evidence>
<dbReference type="Pfam" id="PF00717">
    <property type="entry name" value="Peptidase_S24"/>
    <property type="match status" value="1"/>
</dbReference>
<gene>
    <name evidence="5" type="ORF">PMYSY11_3795</name>
</gene>
<name>A0A653E7Y4_9PSED</name>
<accession>A0A653E7Y4</accession>
<evidence type="ECO:0000256" key="3">
    <source>
        <dbReference type="ARBA" id="ARBA00023163"/>
    </source>
</evidence>
<evidence type="ECO:0000256" key="2">
    <source>
        <dbReference type="ARBA" id="ARBA00023125"/>
    </source>
</evidence>
<dbReference type="InterPro" id="IPR036286">
    <property type="entry name" value="LexA/Signal_pep-like_sf"/>
</dbReference>
<proteinExistence type="predicted"/>
<keyword evidence="1" id="KW-0805">Transcription regulation</keyword>
<dbReference type="InterPro" id="IPR015927">
    <property type="entry name" value="Peptidase_S24_S26A/B/C"/>
</dbReference>
<dbReference type="Gene3D" id="2.10.109.10">
    <property type="entry name" value="Umud Fragment, subunit A"/>
    <property type="match status" value="1"/>
</dbReference>
<evidence type="ECO:0000313" key="5">
    <source>
        <dbReference type="EMBL" id="VEV98839.1"/>
    </source>
</evidence>
<reference evidence="5" key="1">
    <citation type="submission" date="2019-02" db="EMBL/GenBank/DDBJ databases">
        <authorList>
            <consortium name="Genoscope - CEA"/>
            <person name="William W."/>
        </authorList>
    </citation>
    <scope>NUCLEOTIDE SEQUENCE [LARGE SCALE GENOMIC DNA]</scope>
    <source>
        <strain evidence="5">YSy11</strain>
    </source>
</reference>
<evidence type="ECO:0000259" key="4">
    <source>
        <dbReference type="Pfam" id="PF00717"/>
    </source>
</evidence>
<keyword evidence="3" id="KW-0804">Transcription</keyword>
<keyword evidence="2" id="KW-0238">DNA-binding</keyword>
<dbReference type="AlphaFoldDB" id="A0A653E7Y4"/>
<protein>
    <submittedName>
        <fullName evidence="5">HTH-type transcriptional regulator PrtR</fullName>
    </submittedName>
</protein>
<dbReference type="EMBL" id="LR215729">
    <property type="protein sequence ID" value="VEV98839.1"/>
    <property type="molecule type" value="Genomic_DNA"/>
</dbReference>
<feature type="domain" description="Peptidase S24/S26A/S26B/S26C" evidence="4">
    <location>
        <begin position="42"/>
        <end position="154"/>
    </location>
</feature>
<dbReference type="InterPro" id="IPR039418">
    <property type="entry name" value="LexA-like"/>
</dbReference>
<dbReference type="GO" id="GO:0003677">
    <property type="term" value="F:DNA binding"/>
    <property type="evidence" value="ECO:0007669"/>
    <property type="project" value="UniProtKB-KW"/>
</dbReference>
<dbReference type="PANTHER" id="PTHR40661">
    <property type="match status" value="1"/>
</dbReference>
<dbReference type="SUPFAM" id="SSF51306">
    <property type="entry name" value="LexA/Signal peptidase"/>
    <property type="match status" value="1"/>
</dbReference>
<dbReference type="CDD" id="cd06529">
    <property type="entry name" value="S24_LexA-like"/>
    <property type="match status" value="1"/>
</dbReference>
<organism evidence="5">
    <name type="scientific">Pseudomonas marincola</name>
    <dbReference type="NCBI Taxonomy" id="437900"/>
    <lineage>
        <taxon>Bacteria</taxon>
        <taxon>Pseudomonadati</taxon>
        <taxon>Pseudomonadota</taxon>
        <taxon>Gammaproteobacteria</taxon>
        <taxon>Pseudomonadales</taxon>
        <taxon>Pseudomonadaceae</taxon>
        <taxon>Pseudomonas</taxon>
    </lineage>
</organism>
<sequence length="160" mass="17725">MVGLDSTWLEKNDLSSDIITVPFLVEIEMSPRMEGRMPIAVNNEKKFPFSRSQLAAEGIKPDVARCVLVSDNSMGPVIPKGSVVGIDTSTIRVNNGDIYAVDHAGQLRVKQLYKLPGGGLRLRSFNRDEHSSEKFSHQVVLDPNDGITIIGRVFWISAFR</sequence>